<dbReference type="InterPro" id="IPR011990">
    <property type="entry name" value="TPR-like_helical_dom_sf"/>
</dbReference>
<dbReference type="PANTHER" id="PTHR43214:SF43">
    <property type="entry name" value="TWO-COMPONENT RESPONSE REGULATOR"/>
    <property type="match status" value="1"/>
</dbReference>
<dbReference type="InterPro" id="IPR036388">
    <property type="entry name" value="WH-like_DNA-bd_sf"/>
</dbReference>
<name>A0A4Q2RUA3_9ACTN</name>
<keyword evidence="1" id="KW-0238">DNA-binding</keyword>
<evidence type="ECO:0000313" key="3">
    <source>
        <dbReference type="EMBL" id="RYB92418.1"/>
    </source>
</evidence>
<evidence type="ECO:0000256" key="1">
    <source>
        <dbReference type="ARBA" id="ARBA00023125"/>
    </source>
</evidence>
<accession>A0A4Q2RUA3</accession>
<dbReference type="Proteomes" id="UP000291838">
    <property type="component" value="Unassembled WGS sequence"/>
</dbReference>
<dbReference type="RefSeq" id="WP_129474023.1">
    <property type="nucleotide sequence ID" value="NZ_SDWS01000002.1"/>
</dbReference>
<dbReference type="SUPFAM" id="SSF46894">
    <property type="entry name" value="C-terminal effector domain of the bipartite response regulators"/>
    <property type="match status" value="1"/>
</dbReference>
<dbReference type="PANTHER" id="PTHR43214">
    <property type="entry name" value="TWO-COMPONENT RESPONSE REGULATOR"/>
    <property type="match status" value="1"/>
</dbReference>
<dbReference type="InterPro" id="IPR039420">
    <property type="entry name" value="WalR-like"/>
</dbReference>
<dbReference type="Pfam" id="PF00196">
    <property type="entry name" value="GerE"/>
    <property type="match status" value="1"/>
</dbReference>
<dbReference type="PROSITE" id="PS50043">
    <property type="entry name" value="HTH_LUXR_2"/>
    <property type="match status" value="1"/>
</dbReference>
<evidence type="ECO:0000259" key="2">
    <source>
        <dbReference type="PROSITE" id="PS50043"/>
    </source>
</evidence>
<dbReference type="GO" id="GO:0006355">
    <property type="term" value="P:regulation of DNA-templated transcription"/>
    <property type="evidence" value="ECO:0007669"/>
    <property type="project" value="InterPro"/>
</dbReference>
<reference evidence="3 4" key="1">
    <citation type="submission" date="2019-01" db="EMBL/GenBank/DDBJ databases">
        <title>Novel species of Nocardioides.</title>
        <authorList>
            <person name="Liu Q."/>
            <person name="Xin Y.-H."/>
        </authorList>
    </citation>
    <scope>NUCLEOTIDE SEQUENCE [LARGE SCALE GENOMIC DNA]</scope>
    <source>
        <strain evidence="3 4">HLT3-15</strain>
    </source>
</reference>
<dbReference type="SUPFAM" id="SSF48452">
    <property type="entry name" value="TPR-like"/>
    <property type="match status" value="2"/>
</dbReference>
<feature type="domain" description="HTH luxR-type" evidence="2">
    <location>
        <begin position="478"/>
        <end position="542"/>
    </location>
</feature>
<evidence type="ECO:0000313" key="4">
    <source>
        <dbReference type="Proteomes" id="UP000291838"/>
    </source>
</evidence>
<proteinExistence type="predicted"/>
<dbReference type="OrthoDB" id="27092at2"/>
<dbReference type="Gene3D" id="1.10.10.10">
    <property type="entry name" value="Winged helix-like DNA-binding domain superfamily/Winged helix DNA-binding domain"/>
    <property type="match status" value="1"/>
</dbReference>
<dbReference type="SMART" id="SM00421">
    <property type="entry name" value="HTH_LUXR"/>
    <property type="match status" value="1"/>
</dbReference>
<protein>
    <submittedName>
        <fullName evidence="3">Helix-turn-helix transcriptional regulator</fullName>
    </submittedName>
</protein>
<sequence>MEAPADELEAGRRALALAHWALARKSLEAVLAADESAEAREGLGLALWFLGDVAGGIDSRSRAFELYAAAGRCGDAARTAVWVSHQHVVGGRQSAARGWLGRAERALEAVVECEGHGWVAVEKARHAAALEDRISHGLRAVDIARRLHAGDLEVFALSVVGRARVEAGQVEDGLLLLEEAMAGATGGQVGNVHTLAEAYCNLILASTSAGDWVRANEWCQHVDAFARTHTAAPLFGTCRGVHADVLFATGHWVEAEQALDTSLVTLAGSVPELAEPSVASLAELRVGQDRLAEAEALLVDRKESPAALRVLALLRLAQHRPEVAVVLLDRALRQAAGGVVGRARVLLALVEARVELADLPGAHAAARELSDLARASGISVATAQAELAHGRVARAEGRTTDAAEHARAALSEFSGLAMPVDAAEARLQLARALRDDAPDVAEDEARTALAVFEKLGAVRSAAATRAFLASGSGGERDRSSELGPLTPRELEVLELVAQGLSNAAIAATLVISEKTAGHHVSHILTKLGVHNRTEAAGRLRRP</sequence>
<keyword evidence="4" id="KW-1185">Reference proteome</keyword>
<comment type="caution">
    <text evidence="3">The sequence shown here is derived from an EMBL/GenBank/DDBJ whole genome shotgun (WGS) entry which is preliminary data.</text>
</comment>
<dbReference type="Gene3D" id="1.25.40.10">
    <property type="entry name" value="Tetratricopeptide repeat domain"/>
    <property type="match status" value="1"/>
</dbReference>
<dbReference type="InterPro" id="IPR000792">
    <property type="entry name" value="Tscrpt_reg_LuxR_C"/>
</dbReference>
<organism evidence="3 4">
    <name type="scientific">Nocardioides glacieisoli</name>
    <dbReference type="NCBI Taxonomy" id="1168730"/>
    <lineage>
        <taxon>Bacteria</taxon>
        <taxon>Bacillati</taxon>
        <taxon>Actinomycetota</taxon>
        <taxon>Actinomycetes</taxon>
        <taxon>Propionibacteriales</taxon>
        <taxon>Nocardioidaceae</taxon>
        <taxon>Nocardioides</taxon>
    </lineage>
</organism>
<dbReference type="GO" id="GO:0003677">
    <property type="term" value="F:DNA binding"/>
    <property type="evidence" value="ECO:0007669"/>
    <property type="project" value="UniProtKB-KW"/>
</dbReference>
<dbReference type="PRINTS" id="PR00038">
    <property type="entry name" value="HTHLUXR"/>
</dbReference>
<dbReference type="CDD" id="cd06170">
    <property type="entry name" value="LuxR_C_like"/>
    <property type="match status" value="1"/>
</dbReference>
<dbReference type="InterPro" id="IPR016032">
    <property type="entry name" value="Sig_transdc_resp-reg_C-effctor"/>
</dbReference>
<dbReference type="AlphaFoldDB" id="A0A4Q2RUA3"/>
<gene>
    <name evidence="3" type="ORF">EUA06_05540</name>
</gene>
<dbReference type="EMBL" id="SDWS01000002">
    <property type="protein sequence ID" value="RYB92418.1"/>
    <property type="molecule type" value="Genomic_DNA"/>
</dbReference>